<evidence type="ECO:0000256" key="7">
    <source>
        <dbReference type="ARBA" id="ARBA00023242"/>
    </source>
</evidence>
<feature type="compositionally biased region" description="Basic and acidic residues" evidence="8">
    <location>
        <begin position="496"/>
        <end position="511"/>
    </location>
</feature>
<reference evidence="10 11" key="1">
    <citation type="submission" date="2019-03" db="EMBL/GenBank/DDBJ databases">
        <title>Sequencing 25 genomes of Wallemia mellicola.</title>
        <authorList>
            <person name="Gostincar C."/>
        </authorList>
    </citation>
    <scope>NUCLEOTIDE SEQUENCE [LARGE SCALE GENOMIC DNA]</scope>
    <source>
        <strain evidence="10 11">EXF-1262</strain>
    </source>
</reference>
<evidence type="ECO:0000259" key="9">
    <source>
        <dbReference type="Pfam" id="PF03941"/>
    </source>
</evidence>
<feature type="compositionally biased region" description="Acidic residues" evidence="8">
    <location>
        <begin position="173"/>
        <end position="191"/>
    </location>
</feature>
<feature type="domain" description="Inner centromere protein ARK-binding" evidence="9">
    <location>
        <begin position="824"/>
        <end position="879"/>
    </location>
</feature>
<dbReference type="EMBL" id="SPRH01000005">
    <property type="protein sequence ID" value="TIC04015.1"/>
    <property type="molecule type" value="Genomic_DNA"/>
</dbReference>
<feature type="region of interest" description="Disordered" evidence="8">
    <location>
        <begin position="363"/>
        <end position="840"/>
    </location>
</feature>
<gene>
    <name evidence="10" type="ORF">E3Q17_00750</name>
</gene>
<evidence type="ECO:0000256" key="4">
    <source>
        <dbReference type="ARBA" id="ARBA00022490"/>
    </source>
</evidence>
<dbReference type="GO" id="GO:0007059">
    <property type="term" value="P:chromosome segregation"/>
    <property type="evidence" value="ECO:0007669"/>
    <property type="project" value="UniProtKB-KW"/>
</dbReference>
<feature type="compositionally biased region" description="Polar residues" evidence="8">
    <location>
        <begin position="384"/>
        <end position="394"/>
    </location>
</feature>
<dbReference type="GO" id="GO:0005634">
    <property type="term" value="C:nucleus"/>
    <property type="evidence" value="ECO:0007669"/>
    <property type="project" value="UniProtKB-SubCell"/>
</dbReference>
<feature type="compositionally biased region" description="Polar residues" evidence="8">
    <location>
        <begin position="579"/>
        <end position="599"/>
    </location>
</feature>
<feature type="compositionally biased region" description="Acidic residues" evidence="8">
    <location>
        <begin position="450"/>
        <end position="469"/>
    </location>
</feature>
<dbReference type="Pfam" id="PF03941">
    <property type="entry name" value="INCENP_ARK-bind"/>
    <property type="match status" value="1"/>
</dbReference>
<comment type="similarity">
    <text evidence="3">Belongs to the INCENP family.</text>
</comment>
<evidence type="ECO:0000313" key="11">
    <source>
        <dbReference type="Proteomes" id="UP000307169"/>
    </source>
</evidence>
<feature type="compositionally biased region" description="Acidic residues" evidence="8">
    <location>
        <begin position="522"/>
        <end position="534"/>
    </location>
</feature>
<evidence type="ECO:0000256" key="6">
    <source>
        <dbReference type="ARBA" id="ARBA00023212"/>
    </source>
</evidence>
<dbReference type="InterPro" id="IPR005635">
    <property type="entry name" value="Inner_centromere_prot_ARK-bd"/>
</dbReference>
<keyword evidence="4" id="KW-0963">Cytoplasm</keyword>
<sequence>MNWATNIRSKIEQDAHQPLNILEDLVEDGCNFVDDFLSRFNSTQLAPTTELVKTPSRRQNSTRRTRAAIAAAQKSAKKIQQINEDVFNEEPENTEQTEQPELPSKSPLRAHNSPSRLPLYTNQTAKKSVKLPENTTEKSHKSPPPAVNTFHKALLDMRDDNNAEVGNNKQDKQEEDEPEEILDEPQEELAEPEEKQSPVQPEGSARKQKPSTDFTAPIRGDEDEEDTIKSKNNSPPRKSLAFASLPRRSPLKKSISTAKEPKESMTRASWLSQSVKGGPNVSESERSSSKRKSDRIEDETSEHTQSRKFNKSSSYEQQVNEPKTPADALALKTAEIRKRLTQVAGTQRKVNLFDLPPKEAPISLASEPIVQPSEQQPQEQASSVNAQLGDSTTPPNSPPKKRVEKSWGSGVSAHIPGAYPASDSGQQEQDQEHEEPEQEEQEEAPMQTEFEPEPYPEPTEDKEHEDEDAVERSILDVHKESRDEPMDLSEITQQQRKQEEERQKAESEDKMKNKRKHTNQDNMDEDGNEADEDDQTRPAKQPNTKQQPQPKPSLTVKPLQTANKFRPRAGSTDSDKKNQFSSVLGPSVTQMGKSLNKKTSAVAVPSGSVGPGHQRMPSQASIQQAQKEAAERVAAEKEKEKEKERKAMFRKEQEMKRVQAQKEVYERQEAERRAQRDELAKRRREREEAAAAKKAQAQQERLQQQQRERERAFAARKASRAPSDDESGKNKLAISQSQRQTGGAVRPMHQRTTSATRVSNTPLHRGLRPSASNGTLGYKAMSNAHRASTAKETKDKEPALPLPKPVPLINTNASSNTESIELPDINSEYSDSEDETPKNYELPRWAESPNLKAQLQMQSTINPDEVFGMMRPLSMDDIFGVGQATNPNRHKFRARTSSANWSGADKLTPAEELAYAERMGFHGTSSKENNGKKK</sequence>
<feature type="compositionally biased region" description="Low complexity" evidence="8">
    <location>
        <begin position="366"/>
        <end position="383"/>
    </location>
</feature>
<dbReference type="AlphaFoldDB" id="A0A4T0P203"/>
<dbReference type="GO" id="GO:0005819">
    <property type="term" value="C:spindle"/>
    <property type="evidence" value="ECO:0007669"/>
    <property type="project" value="UniProtKB-SubCell"/>
</dbReference>
<dbReference type="PANTHER" id="PTHR13142">
    <property type="entry name" value="INNER CENTROMERE PROTEIN"/>
    <property type="match status" value="1"/>
</dbReference>
<feature type="compositionally biased region" description="Polar residues" evidence="8">
    <location>
        <begin position="809"/>
        <end position="819"/>
    </location>
</feature>
<evidence type="ECO:0000256" key="2">
    <source>
        <dbReference type="ARBA" id="ARBA00004186"/>
    </source>
</evidence>
<comment type="caution">
    <text evidence="10">The sequence shown here is derived from an EMBL/GenBank/DDBJ whole genome shotgun (WGS) entry which is preliminary data.</text>
</comment>
<feature type="compositionally biased region" description="Basic and acidic residues" evidence="8">
    <location>
        <begin position="789"/>
        <end position="798"/>
    </location>
</feature>
<keyword evidence="6" id="KW-0206">Cytoskeleton</keyword>
<feature type="compositionally biased region" description="Polar residues" evidence="8">
    <location>
        <begin position="112"/>
        <end position="126"/>
    </location>
</feature>
<feature type="region of interest" description="Disordered" evidence="8">
    <location>
        <begin position="88"/>
        <end position="326"/>
    </location>
</feature>
<feature type="compositionally biased region" description="Basic and acidic residues" evidence="8">
    <location>
        <begin position="663"/>
        <end position="691"/>
    </location>
</feature>
<feature type="compositionally biased region" description="Basic and acidic residues" evidence="8">
    <location>
        <begin position="470"/>
        <end position="485"/>
    </location>
</feature>
<protein>
    <recommendedName>
        <fullName evidence="9">Inner centromere protein ARK-binding domain-containing protein</fullName>
    </recommendedName>
</protein>
<organism evidence="10 11">
    <name type="scientific">Wallemia mellicola</name>
    <dbReference type="NCBI Taxonomy" id="1708541"/>
    <lineage>
        <taxon>Eukaryota</taxon>
        <taxon>Fungi</taxon>
        <taxon>Dikarya</taxon>
        <taxon>Basidiomycota</taxon>
        <taxon>Wallemiomycotina</taxon>
        <taxon>Wallemiomycetes</taxon>
        <taxon>Wallemiales</taxon>
        <taxon>Wallemiaceae</taxon>
        <taxon>Wallemia</taxon>
    </lineage>
</organism>
<keyword evidence="7" id="KW-0539">Nucleus</keyword>
<feature type="compositionally biased region" description="Polar residues" evidence="8">
    <location>
        <begin position="311"/>
        <end position="321"/>
    </location>
</feature>
<feature type="compositionally biased region" description="Basic and acidic residues" evidence="8">
    <location>
        <begin position="628"/>
        <end position="657"/>
    </location>
</feature>
<evidence type="ECO:0000256" key="3">
    <source>
        <dbReference type="ARBA" id="ARBA00010042"/>
    </source>
</evidence>
<feature type="compositionally biased region" description="Low complexity" evidence="8">
    <location>
        <begin position="692"/>
        <end position="705"/>
    </location>
</feature>
<comment type="subcellular location">
    <subcellularLocation>
        <location evidence="2">Cytoplasm</location>
        <location evidence="2">Cytoskeleton</location>
        <location evidence="2">Spindle</location>
    </subcellularLocation>
    <subcellularLocation>
        <location evidence="1">Nucleus</location>
    </subcellularLocation>
</comment>
<feature type="compositionally biased region" description="Polar residues" evidence="8">
    <location>
        <begin position="266"/>
        <end position="275"/>
    </location>
</feature>
<accession>A0A4T0P203</accession>
<proteinExistence type="inferred from homology"/>
<evidence type="ECO:0000256" key="8">
    <source>
        <dbReference type="SAM" id="MobiDB-lite"/>
    </source>
</evidence>
<evidence type="ECO:0000256" key="1">
    <source>
        <dbReference type="ARBA" id="ARBA00004123"/>
    </source>
</evidence>
<evidence type="ECO:0000313" key="10">
    <source>
        <dbReference type="EMBL" id="TIC04015.1"/>
    </source>
</evidence>
<name>A0A4T0P203_9BASI</name>
<feature type="compositionally biased region" description="Polar residues" evidence="8">
    <location>
        <begin position="750"/>
        <end position="762"/>
    </location>
</feature>
<dbReference type="PANTHER" id="PTHR13142:SF1">
    <property type="entry name" value="INNER CENTROMERE PROTEIN"/>
    <property type="match status" value="1"/>
</dbReference>
<feature type="compositionally biased region" description="Acidic residues" evidence="8">
    <location>
        <begin position="429"/>
        <end position="443"/>
    </location>
</feature>
<dbReference type="Proteomes" id="UP000307169">
    <property type="component" value="Unassembled WGS sequence"/>
</dbReference>
<evidence type="ECO:0000256" key="5">
    <source>
        <dbReference type="ARBA" id="ARBA00022829"/>
    </source>
</evidence>
<keyword evidence="5" id="KW-0159">Chromosome partition</keyword>